<reference evidence="9 10" key="1">
    <citation type="submission" date="2009-01" db="EMBL/GenBank/DDBJ databases">
        <authorList>
            <person name="Qin X."/>
            <person name="Bachman B."/>
            <person name="Battles P."/>
            <person name="Bell A."/>
            <person name="Bess C."/>
            <person name="Bickham C."/>
            <person name="Chaboub L."/>
            <person name="Chen D."/>
            <person name="Coyle M."/>
            <person name="Deiros D.R."/>
            <person name="Dinh H."/>
            <person name="Forbes L."/>
            <person name="Fowler G."/>
            <person name="Francisco L."/>
            <person name="Fu Q."/>
            <person name="Gubbala S."/>
            <person name="Hale W."/>
            <person name="Han Y."/>
            <person name="Hemphill L."/>
            <person name="Highlander S.K."/>
            <person name="Hirani K."/>
            <person name="Hogues M."/>
            <person name="Jackson L."/>
            <person name="Jakkamsetti A."/>
            <person name="Javaid M."/>
            <person name="Jiang H."/>
            <person name="Korchina V."/>
            <person name="Kovar C."/>
            <person name="Lara F."/>
            <person name="Lee S."/>
            <person name="Mata R."/>
            <person name="Mathew T."/>
            <person name="Moen C."/>
            <person name="Morales K."/>
            <person name="Munidasa M."/>
            <person name="Nazareth L."/>
            <person name="Ngo R."/>
            <person name="Nguyen L."/>
            <person name="Okwuonu G."/>
            <person name="Ongeri F."/>
            <person name="Patil S."/>
            <person name="Petrosino J."/>
            <person name="Pham C."/>
            <person name="Pham P."/>
            <person name="Pu L.-L."/>
            <person name="Puazo M."/>
            <person name="Raj R."/>
            <person name="Reid J."/>
            <person name="Rouhana J."/>
            <person name="Saada N."/>
            <person name="Shang Y."/>
            <person name="Simmons D."/>
            <person name="Thornton R."/>
            <person name="Warren J."/>
            <person name="Weissenberger G."/>
            <person name="Zhang J."/>
            <person name="Zhang L."/>
            <person name="Zhou C."/>
            <person name="Zhu D."/>
            <person name="Muzny D."/>
            <person name="Worley K."/>
            <person name="Gibbs R."/>
        </authorList>
    </citation>
    <scope>NUCLEOTIDE SEQUENCE [LARGE SCALE GENOMIC DNA]</scope>
    <source>
        <strain evidence="9 10">ATCC 33300</strain>
    </source>
</reference>
<dbReference type="InterPro" id="IPR032311">
    <property type="entry name" value="DUF4982"/>
</dbReference>
<protein>
    <submittedName>
        <fullName evidence="9">Glycosyl hydrolase family 2, sugar binding domain protein</fullName>
    </submittedName>
</protein>
<dbReference type="PRINTS" id="PR00132">
    <property type="entry name" value="GLHYDRLASE2"/>
</dbReference>
<dbReference type="Proteomes" id="UP000006241">
    <property type="component" value="Unassembled WGS sequence"/>
</dbReference>
<dbReference type="GO" id="GO:0004553">
    <property type="term" value="F:hydrolase activity, hydrolyzing O-glycosyl compounds"/>
    <property type="evidence" value="ECO:0007669"/>
    <property type="project" value="InterPro"/>
</dbReference>
<dbReference type="InterPro" id="IPR013783">
    <property type="entry name" value="Ig-like_fold"/>
</dbReference>
<dbReference type="InterPro" id="IPR051913">
    <property type="entry name" value="GH2_Domain-Containing"/>
</dbReference>
<organism evidence="9 10">
    <name type="scientific">Sphingobacterium spiritivorum ATCC 33300</name>
    <dbReference type="NCBI Taxonomy" id="525372"/>
    <lineage>
        <taxon>Bacteria</taxon>
        <taxon>Pseudomonadati</taxon>
        <taxon>Bacteroidota</taxon>
        <taxon>Sphingobacteriia</taxon>
        <taxon>Sphingobacteriales</taxon>
        <taxon>Sphingobacteriaceae</taxon>
        <taxon>Sphingobacterium</taxon>
    </lineage>
</organism>
<dbReference type="InterPro" id="IPR008979">
    <property type="entry name" value="Galactose-bd-like_sf"/>
</dbReference>
<feature type="domain" description="DUF4982" evidence="8">
    <location>
        <begin position="639"/>
        <end position="697"/>
    </location>
</feature>
<name>C2G012_SPHSI</name>
<comment type="caution">
    <text evidence="9">The sequence shown here is derived from an EMBL/GenBank/DDBJ whole genome shotgun (WGS) entry which is preliminary data.</text>
</comment>
<dbReference type="InterPro" id="IPR006101">
    <property type="entry name" value="Glyco_hydro_2"/>
</dbReference>
<dbReference type="AlphaFoldDB" id="C2G012"/>
<dbReference type="PANTHER" id="PTHR42732:SF1">
    <property type="entry name" value="BETA-MANNOSIDASE"/>
    <property type="match status" value="1"/>
</dbReference>
<evidence type="ECO:0000256" key="3">
    <source>
        <dbReference type="ARBA" id="ARBA00023295"/>
    </source>
</evidence>
<keyword evidence="2 9" id="KW-0378">Hydrolase</keyword>
<keyword evidence="3" id="KW-0326">Glycosidase</keyword>
<feature type="domain" description="Glycoside hydrolase family 2 immunoglobulin-like beta-sandwich" evidence="6">
    <location>
        <begin position="216"/>
        <end position="321"/>
    </location>
</feature>
<evidence type="ECO:0000259" key="6">
    <source>
        <dbReference type="Pfam" id="PF00703"/>
    </source>
</evidence>
<evidence type="ECO:0000313" key="9">
    <source>
        <dbReference type="EMBL" id="EEI91608.1"/>
    </source>
</evidence>
<dbReference type="SUPFAM" id="SSF49785">
    <property type="entry name" value="Galactose-binding domain-like"/>
    <property type="match status" value="1"/>
</dbReference>
<proteinExistence type="inferred from homology"/>
<evidence type="ECO:0000259" key="8">
    <source>
        <dbReference type="Pfam" id="PF16355"/>
    </source>
</evidence>
<dbReference type="EMBL" id="ACHB01000069">
    <property type="protein sequence ID" value="EEI91608.1"/>
    <property type="molecule type" value="Genomic_DNA"/>
</dbReference>
<evidence type="ECO:0000259" key="7">
    <source>
        <dbReference type="Pfam" id="PF02836"/>
    </source>
</evidence>
<dbReference type="PANTHER" id="PTHR42732">
    <property type="entry name" value="BETA-GALACTOSIDASE"/>
    <property type="match status" value="1"/>
</dbReference>
<keyword evidence="5" id="KW-0732">Signal</keyword>
<evidence type="ECO:0000256" key="5">
    <source>
        <dbReference type="SAM" id="SignalP"/>
    </source>
</evidence>
<dbReference type="SUPFAM" id="SSF49303">
    <property type="entry name" value="beta-Galactosidase/glucuronidase domain"/>
    <property type="match status" value="1"/>
</dbReference>
<dbReference type="InterPro" id="IPR006102">
    <property type="entry name" value="Ig-like_GH2"/>
</dbReference>
<dbReference type="GO" id="GO:0005975">
    <property type="term" value="P:carbohydrate metabolic process"/>
    <property type="evidence" value="ECO:0007669"/>
    <property type="project" value="InterPro"/>
</dbReference>
<dbReference type="Gene3D" id="3.20.20.80">
    <property type="entry name" value="Glycosidases"/>
    <property type="match status" value="1"/>
</dbReference>
<evidence type="ECO:0000256" key="4">
    <source>
        <dbReference type="SAM" id="MobiDB-lite"/>
    </source>
</evidence>
<accession>C2G012</accession>
<sequence>MMKLKHFYCLLLLTIFSQATFAREVIPFNKEWSFKKGPFTTDPLQYADIFTGKWQAVSVPHTWNAVDMQTVKDKFYTGDAYYRKAFKADPSWKGKRVFIRFEGVNTNTEVYLNTAPVSFSAEKNDVVYNNSTVNGKYNIVGRHNGGYSAFTLELTDMLKYGQENEILVKVNNEARPDVIPVNHTLFPMYGGIYRPVALIVTEKVNIAVNDFASPGIYIRQENVSKKSADVEVKVKLENKNHDAQKVEVVTTVFERDGTVKAKQTTLYTILPQGRQQVLQRIAIRNPHLWQGLEDPYLYKLVTQVLQAGKVVDEVIQPLGLRHFELKAGDGMYLNGIKTPMYGVTRHQDHWGKGSALSNADHDQDLAIIKEIGATTIRLAHYQQSEYFYAKCDSIGFIIWAEIPFVNRVTTQEENNAKQQLTELIRQNFNHPSIYVWGLHNEVYSPQAYTIELTTKLNDLAKTEDPDRYSVQVSGYNVIDHPVNNNADIQGINHYFGWYNGKIQDVEQWADKITKDFAGYKIIFSEYGAEANPKHQQEAVGDIGNQWSNPAFFPEEFSTKFHEIHWGVIAKHPVFVASYLWNTFDFATPITFQVEPRNYKGMVTFDRALKKDPFYWYKANWSKEPVLYLTQRRVVERGNQITPVTVYSNIGTPQLFVNGEEIKTFRKGYTDVHYIFEQVKLKEGENIVEVKGLKDGKAFEDRITWHYAKDNAKSSEKDGPKSNKSEHIGL</sequence>
<dbReference type="HOGENOM" id="CLU_006501_5_0_10"/>
<dbReference type="SUPFAM" id="SSF51445">
    <property type="entry name" value="(Trans)glycosidases"/>
    <property type="match status" value="1"/>
</dbReference>
<dbReference type="Gene3D" id="2.60.40.10">
    <property type="entry name" value="Immunoglobulins"/>
    <property type="match status" value="2"/>
</dbReference>
<feature type="region of interest" description="Disordered" evidence="4">
    <location>
        <begin position="709"/>
        <end position="729"/>
    </location>
</feature>
<dbReference type="Pfam" id="PF16355">
    <property type="entry name" value="DUF4982"/>
    <property type="match status" value="1"/>
</dbReference>
<evidence type="ECO:0000313" key="10">
    <source>
        <dbReference type="Proteomes" id="UP000006241"/>
    </source>
</evidence>
<dbReference type="Gene3D" id="2.60.120.260">
    <property type="entry name" value="Galactose-binding domain-like"/>
    <property type="match status" value="1"/>
</dbReference>
<gene>
    <name evidence="9" type="ORF">HMPREF0765_2918</name>
</gene>
<feature type="signal peptide" evidence="5">
    <location>
        <begin position="1"/>
        <end position="22"/>
    </location>
</feature>
<dbReference type="Pfam" id="PF02836">
    <property type="entry name" value="Glyco_hydro_2_C"/>
    <property type="match status" value="1"/>
</dbReference>
<comment type="similarity">
    <text evidence="1">Belongs to the glycosyl hydrolase 2 family.</text>
</comment>
<dbReference type="InterPro" id="IPR036156">
    <property type="entry name" value="Beta-gal/glucu_dom_sf"/>
</dbReference>
<dbReference type="RefSeq" id="WP_003008450.1">
    <property type="nucleotide sequence ID" value="NZ_GG668632.1"/>
</dbReference>
<evidence type="ECO:0000256" key="2">
    <source>
        <dbReference type="ARBA" id="ARBA00022801"/>
    </source>
</evidence>
<feature type="domain" description="Glycoside hydrolase family 2 catalytic" evidence="7">
    <location>
        <begin position="329"/>
        <end position="610"/>
    </location>
</feature>
<evidence type="ECO:0000256" key="1">
    <source>
        <dbReference type="ARBA" id="ARBA00007401"/>
    </source>
</evidence>
<feature type="chain" id="PRO_5002914182" evidence="5">
    <location>
        <begin position="23"/>
        <end position="729"/>
    </location>
</feature>
<dbReference type="InterPro" id="IPR006103">
    <property type="entry name" value="Glyco_hydro_2_cat"/>
</dbReference>
<dbReference type="InterPro" id="IPR017853">
    <property type="entry name" value="GH"/>
</dbReference>
<dbReference type="Pfam" id="PF00703">
    <property type="entry name" value="Glyco_hydro_2"/>
    <property type="match status" value="1"/>
</dbReference>